<feature type="disulfide bond" evidence="2">
    <location>
        <begin position="254"/>
        <end position="255"/>
    </location>
</feature>
<keyword evidence="2" id="KW-0002">3D-structure</keyword>
<dbReference type="EMBL" id="GU205381">
    <property type="protein sequence ID" value="ADB43999.1"/>
    <property type="molecule type" value="Genomic_DNA"/>
</dbReference>
<accession>A0ACD6B8H4</accession>
<reference evidence="2" key="3">
    <citation type="journal article" date="2014" name="J. Biol. Chem.">
        <title>Mechanistic strategies for catalysis adopted by evolutionary distinct family 43 arabinanases.</title>
        <authorList>
            <person name="Santos C.R."/>
            <person name="Polo C.C."/>
            <person name="Costa M.C."/>
            <person name="Nascimento A.F."/>
            <person name="Meza A.N."/>
            <person name="Cota J."/>
            <person name="Hoffmam Z.B."/>
            <person name="Honorato R.V."/>
            <person name="Oliveira P.S."/>
            <person name="Goldman G.H."/>
            <person name="Gilbert H.J."/>
            <person name="Prade R.A."/>
            <person name="Ruller R."/>
            <person name="Squina F.M."/>
            <person name="Wong D.W."/>
            <person name="Murakami M.T."/>
        </authorList>
    </citation>
    <scope>X-RAY CRYSTALLOGRAPHY (2.90 ANGSTROMS) OF 21-347</scope>
    <scope>DISULFIDE BONDS</scope>
</reference>
<evidence type="ECO:0007829" key="2">
    <source>
        <dbReference type="PDB" id="4KCB"/>
    </source>
</evidence>
<sequence>MKRTVLLFLSMSLLVLSIDAQNEQRRPRFQFDATNPDVHDPVMAREDGKYYIFMTGQAVGSMTSDDMKSWTPGRGVMPEIPQWAMEAVPGYRGHTWAPDISEHNGTWYMYYSCSTFGKNGSAIGLMTNKTLNPESPDYKWEDKGMVVRSVQRQTNWNAIDPNLIMDEKGRPWLTWGSFWDGIQLVQLDKDFKTPKGEPKTIARRYLRNQMSQLVSKEDMERANQAPDAGANAIEAPFIIREGKYYYLFVSWDYCCKGANSNYKTAVGRSKKIEGPYVDRNGKDMAAGGGEVIAQRDDNYFGIGHSSAYQFDGQWYFMAHGYARANNGASKLVIRKMNFDKDGWPVLE</sequence>
<protein>
    <submittedName>
        <fullName evidence="1">Exo-alpha-1,5-L-arabinanase</fullName>
    </submittedName>
</protein>
<evidence type="ECO:0000313" key="1">
    <source>
        <dbReference type="EMBL" id="ADB43999.1"/>
    </source>
</evidence>
<reference evidence="1" key="2">
    <citation type="submission" date="2009-11" db="EMBL/GenBank/DDBJ databases">
        <authorList>
            <person name="Wong D.W.S."/>
            <person name="Chan V.J."/>
            <person name="McCormack A.A."/>
            <person name="Batt S.B."/>
        </authorList>
    </citation>
    <scope>NUCLEOTIDE SEQUENCE</scope>
</reference>
<reference evidence="1" key="1">
    <citation type="journal article" date="2008" name="Appl. Microbiol. Biotechnol.">
        <title>Cloning and characterization of a novel exo-alpha-1,5-L-arabinanase gene and the enzyme.</title>
        <authorList>
            <person name="Wong D.W."/>
            <person name="Chan V.J."/>
            <person name="Batt S.B."/>
        </authorList>
    </citation>
    <scope>NUCLEOTIDE SEQUENCE</scope>
</reference>
<proteinExistence type="evidence at protein level"/>
<name>A0ACD6B8H4_9BACT</name>
<accession>D2XML8</accession>
<dbReference type="PDB" id="4KCB">
    <property type="method" value="X-ray"/>
    <property type="resolution" value="2.90 A"/>
    <property type="chains" value="A/B=21-347"/>
</dbReference>
<organism evidence="1">
    <name type="scientific">uncultured bacterium</name>
    <dbReference type="NCBI Taxonomy" id="77133"/>
    <lineage>
        <taxon>Bacteria</taxon>
        <taxon>environmental samples</taxon>
    </lineage>
</organism>